<evidence type="ECO:0000313" key="3">
    <source>
        <dbReference type="EMBL" id="QGW81930.1"/>
    </source>
</evidence>
<dbReference type="Gene3D" id="1.25.40.750">
    <property type="entry name" value="Domain of unknown function DUF5071"/>
    <property type="match status" value="1"/>
</dbReference>
<reference evidence="3 4" key="1">
    <citation type="submission" date="2019-12" db="EMBL/GenBank/DDBJ databases">
        <title>Hybrid Genome Assemblies of two High G+C Isolates from Undergraduate Microbiology Courses.</title>
        <authorList>
            <person name="Ne Ville C.J."/>
            <person name="Enright D."/>
            <person name="Hernandez I."/>
            <person name="Dodsworth J."/>
            <person name="Orwin P.M."/>
        </authorList>
    </citation>
    <scope>NUCLEOTIDE SEQUENCE [LARGE SCALE GENOMIC DNA]</scope>
    <source>
        <strain evidence="3 4">CSUSB</strain>
    </source>
</reference>
<dbReference type="InterPro" id="IPR031837">
    <property type="entry name" value="DUF5071"/>
</dbReference>
<evidence type="ECO:0000313" key="2">
    <source>
        <dbReference type="EMBL" id="QGW80405.1"/>
    </source>
</evidence>
<dbReference type="EMBL" id="CP046622">
    <property type="protein sequence ID" value="QGW81930.1"/>
    <property type="molecule type" value="Genomic_DNA"/>
</dbReference>
<gene>
    <name evidence="2" type="ORF">GOQ09_01820</name>
    <name evidence="3" type="ORF">GOQ09_10145</name>
</gene>
<dbReference type="EMBL" id="CP046622">
    <property type="protein sequence ID" value="QGW80405.1"/>
    <property type="molecule type" value="Genomic_DNA"/>
</dbReference>
<accession>A0A6I6H4T1</accession>
<evidence type="ECO:0000313" key="4">
    <source>
        <dbReference type="Proteomes" id="UP000425817"/>
    </source>
</evidence>
<dbReference type="SUPFAM" id="SSF48371">
    <property type="entry name" value="ARM repeat"/>
    <property type="match status" value="1"/>
</dbReference>
<dbReference type="CDD" id="cd11743">
    <property type="entry name" value="Cthe_2751_like"/>
    <property type="match status" value="1"/>
</dbReference>
<sequence>MLKRKENFLPNTAHLLPVDKHDLPKAEAIVALGYPAVDALLPALLAWMQDINWPVTKVLTPFLAGIGEPLAPHLHAIFESEDYVWKYWVLEKLVDPSSQLAAAVEPHLLRMALNPSAGETDEGVDVIARRILAKRAA</sequence>
<dbReference type="AlphaFoldDB" id="A0A6I6H4T1"/>
<evidence type="ECO:0000259" key="1">
    <source>
        <dbReference type="Pfam" id="PF16804"/>
    </source>
</evidence>
<dbReference type="Proteomes" id="UP000425817">
    <property type="component" value="Chromosome"/>
</dbReference>
<protein>
    <submittedName>
        <fullName evidence="3">DUF5071 domain-containing protein</fullName>
    </submittedName>
</protein>
<proteinExistence type="predicted"/>
<dbReference type="InterPro" id="IPR038692">
    <property type="entry name" value="Cthe_2751_sf"/>
</dbReference>
<feature type="domain" description="DUF5071" evidence="1">
    <location>
        <begin position="15"/>
        <end position="132"/>
    </location>
</feature>
<name>A0A6I6H4T1_VARPD</name>
<dbReference type="InterPro" id="IPR016024">
    <property type="entry name" value="ARM-type_fold"/>
</dbReference>
<dbReference type="Pfam" id="PF16804">
    <property type="entry name" value="DUF5071"/>
    <property type="match status" value="1"/>
</dbReference>
<organism evidence="3 4">
    <name type="scientific">Variovorax paradoxus</name>
    <dbReference type="NCBI Taxonomy" id="34073"/>
    <lineage>
        <taxon>Bacteria</taxon>
        <taxon>Pseudomonadati</taxon>
        <taxon>Pseudomonadota</taxon>
        <taxon>Betaproteobacteria</taxon>
        <taxon>Burkholderiales</taxon>
        <taxon>Comamonadaceae</taxon>
        <taxon>Variovorax</taxon>
    </lineage>
</organism>